<dbReference type="Gene3D" id="3.90.550.10">
    <property type="entry name" value="Spore Coat Polysaccharide Biosynthesis Protein SpsA, Chain A"/>
    <property type="match status" value="1"/>
</dbReference>
<comment type="caution">
    <text evidence="1">The sequence shown here is derived from an EMBL/GenBank/DDBJ whole genome shotgun (WGS) entry which is preliminary data.</text>
</comment>
<dbReference type="RefSeq" id="WP_153087794.1">
    <property type="nucleotide sequence ID" value="NZ_VZAJ01000004.1"/>
</dbReference>
<evidence type="ECO:0008006" key="3">
    <source>
        <dbReference type="Google" id="ProtNLM"/>
    </source>
</evidence>
<dbReference type="InterPro" id="IPR029044">
    <property type="entry name" value="Nucleotide-diphossugar_trans"/>
</dbReference>
<proteinExistence type="predicted"/>
<sequence length="326" mass="38165">MKAAPVIIGTLNRFEHFHDCLESLEKCTMADETDVYVALDYPPSEKYVEGWKKIDAYLKEKESDNHFHKLIVYRRKQNCGVGGPSSNFALLHAEMRKNFEYYIISEDDNVFSPNFLKYMNVCLEKYKDDDKVFAVCGYCHPYPFMTDGCNCFFHSTDLSCWGYGLWTPKIEKTTDEIRNGYFENNFSFRNALKIKHHGLNRLHQYLSYVFRDKSKYFWITDCVMACYMILKNMYVVNPAISKVRNMGWDATGNSFKDPNVLKAYGNVAEKHKKQLIDNAISFELEGNPMQHMEENDLIAAMYSDGKITYSQFVTSLFKYFKKKIIK</sequence>
<dbReference type="CDD" id="cd00761">
    <property type="entry name" value="Glyco_tranf_GTA_type"/>
    <property type="match status" value="1"/>
</dbReference>
<organism evidence="1 2">
    <name type="scientific">Segatella copri</name>
    <dbReference type="NCBI Taxonomy" id="165179"/>
    <lineage>
        <taxon>Bacteria</taxon>
        <taxon>Pseudomonadati</taxon>
        <taxon>Bacteroidota</taxon>
        <taxon>Bacteroidia</taxon>
        <taxon>Bacteroidales</taxon>
        <taxon>Prevotellaceae</taxon>
        <taxon>Segatella</taxon>
    </lineage>
</organism>
<dbReference type="AlphaFoldDB" id="A0AB35ZEM4"/>
<dbReference type="EMBL" id="VZBT01000038">
    <property type="protein sequence ID" value="MQO03289.1"/>
    <property type="molecule type" value="Genomic_DNA"/>
</dbReference>
<evidence type="ECO:0000313" key="1">
    <source>
        <dbReference type="EMBL" id="MQO03289.1"/>
    </source>
</evidence>
<reference evidence="2" key="1">
    <citation type="submission" date="2019-09" db="EMBL/GenBank/DDBJ databases">
        <title>Distinct polysaccharide growth profiles of human intestinal Prevotella copri isolates.</title>
        <authorList>
            <person name="Fehlner-Peach H."/>
            <person name="Magnabosco C."/>
            <person name="Raghavan V."/>
            <person name="Scher J.U."/>
            <person name="Tett A."/>
            <person name="Cox L.M."/>
            <person name="Gottsegen C."/>
            <person name="Watters A."/>
            <person name="Wiltshire- Gordon J.D."/>
            <person name="Segata N."/>
            <person name="Bonneau R."/>
            <person name="Littman D.R."/>
        </authorList>
    </citation>
    <scope>NUCLEOTIDE SEQUENCE [LARGE SCALE GENOMIC DNA]</scope>
    <source>
        <strain evidence="2">iAK279</strain>
    </source>
</reference>
<dbReference type="Proteomes" id="UP000390763">
    <property type="component" value="Unassembled WGS sequence"/>
</dbReference>
<name>A0AB35ZEM4_9BACT</name>
<evidence type="ECO:0000313" key="2">
    <source>
        <dbReference type="Proteomes" id="UP000390763"/>
    </source>
</evidence>
<protein>
    <recommendedName>
        <fullName evidence="3">Glycosyltransferase 2-like domain-containing protein</fullName>
    </recommendedName>
</protein>
<dbReference type="SUPFAM" id="SSF53448">
    <property type="entry name" value="Nucleotide-diphospho-sugar transferases"/>
    <property type="match status" value="1"/>
</dbReference>
<accession>A0AB35ZEM4</accession>
<gene>
    <name evidence="1" type="ORF">F7D62_04015</name>
</gene>